<keyword evidence="2" id="KW-1185">Reference proteome</keyword>
<dbReference type="AlphaFoldDB" id="A0A6B2H948"/>
<name>A0A6B2H948_9BACT</name>
<sequence>MLVPRHAFGTGTSRGAQPKDCDLSAIDRLAIVELARFEIDRGYSFVGTGRDLSAHGL</sequence>
<dbReference type="Proteomes" id="UP000478546">
    <property type="component" value="Unassembled WGS sequence"/>
</dbReference>
<proteinExistence type="predicted"/>
<gene>
    <name evidence="1" type="ORF">GWO68_14880</name>
</gene>
<evidence type="ECO:0000313" key="2">
    <source>
        <dbReference type="Proteomes" id="UP000478546"/>
    </source>
</evidence>
<evidence type="ECO:0000313" key="1">
    <source>
        <dbReference type="EMBL" id="NDK57207.1"/>
    </source>
</evidence>
<protein>
    <submittedName>
        <fullName evidence="1">Uncharacterized protein</fullName>
    </submittedName>
</protein>
<dbReference type="RefSeq" id="WP_162347267.1">
    <property type="nucleotide sequence ID" value="NZ_JAAEAA010000021.1"/>
</dbReference>
<accession>A0A6B2H948</accession>
<dbReference type="EMBL" id="JAAEAA010000021">
    <property type="protein sequence ID" value="NDK57207.1"/>
    <property type="molecule type" value="Genomic_DNA"/>
</dbReference>
<reference evidence="1 2" key="1">
    <citation type="submission" date="2020-01" db="EMBL/GenBank/DDBJ databases">
        <authorList>
            <person name="Kim M.K."/>
        </authorList>
    </citation>
    <scope>NUCLEOTIDE SEQUENCE [LARGE SCALE GENOMIC DNA]</scope>
    <source>
        <strain evidence="1 2">BT213</strain>
    </source>
</reference>
<comment type="caution">
    <text evidence="1">The sequence shown here is derived from an EMBL/GenBank/DDBJ whole genome shotgun (WGS) entry which is preliminary data.</text>
</comment>
<organism evidence="1 2">
    <name type="scientific">Pontibacter fetidus</name>
    <dbReference type="NCBI Taxonomy" id="2700082"/>
    <lineage>
        <taxon>Bacteria</taxon>
        <taxon>Pseudomonadati</taxon>
        <taxon>Bacteroidota</taxon>
        <taxon>Cytophagia</taxon>
        <taxon>Cytophagales</taxon>
        <taxon>Hymenobacteraceae</taxon>
        <taxon>Pontibacter</taxon>
    </lineage>
</organism>